<feature type="domain" description="AprE-like beta-barrel" evidence="13">
    <location>
        <begin position="354"/>
        <end position="443"/>
    </location>
</feature>
<evidence type="ECO:0000259" key="13">
    <source>
        <dbReference type="Pfam" id="PF26002"/>
    </source>
</evidence>
<dbReference type="Gene3D" id="2.40.50.100">
    <property type="match status" value="1"/>
</dbReference>
<accession>A0A1H0MX74</accession>
<gene>
    <name evidence="14" type="ORF">SAMN05660330_01220</name>
</gene>
<dbReference type="PANTHER" id="PTHR30386:SF26">
    <property type="entry name" value="TRANSPORT PROTEIN COMB"/>
    <property type="match status" value="1"/>
</dbReference>
<keyword evidence="9" id="KW-0175">Coiled coil</keyword>
<evidence type="ECO:0000256" key="3">
    <source>
        <dbReference type="ARBA" id="ARBA00022448"/>
    </source>
</evidence>
<evidence type="ECO:0000256" key="8">
    <source>
        <dbReference type="ARBA" id="ARBA00023136"/>
    </source>
</evidence>
<dbReference type="InterPro" id="IPR006144">
    <property type="entry name" value="Secretion_HlyD_CS"/>
</dbReference>
<feature type="compositionally biased region" description="Basic and acidic residues" evidence="10">
    <location>
        <begin position="1"/>
        <end position="10"/>
    </location>
</feature>
<dbReference type="InterPro" id="IPR050739">
    <property type="entry name" value="MFP"/>
</dbReference>
<dbReference type="STRING" id="91360.SAMN05660330_01220"/>
<name>A0A1H0MX74_9BACT</name>
<dbReference type="GO" id="GO:0005886">
    <property type="term" value="C:plasma membrane"/>
    <property type="evidence" value="ECO:0007669"/>
    <property type="project" value="UniProtKB-SubCell"/>
</dbReference>
<dbReference type="OrthoDB" id="9810980at2"/>
<dbReference type="Pfam" id="PF25994">
    <property type="entry name" value="HH_AprE"/>
    <property type="match status" value="1"/>
</dbReference>
<proteinExistence type="inferred from homology"/>
<dbReference type="NCBIfam" id="TIGR01843">
    <property type="entry name" value="type_I_hlyD"/>
    <property type="match status" value="1"/>
</dbReference>
<keyword evidence="15" id="KW-1185">Reference proteome</keyword>
<evidence type="ECO:0000256" key="7">
    <source>
        <dbReference type="ARBA" id="ARBA00022989"/>
    </source>
</evidence>
<keyword evidence="7 11" id="KW-1133">Transmembrane helix</keyword>
<keyword evidence="3" id="KW-0813">Transport</keyword>
<dbReference type="PRINTS" id="PR01490">
    <property type="entry name" value="RTXTOXIND"/>
</dbReference>
<keyword evidence="5" id="KW-0997">Cell inner membrane</keyword>
<sequence length="466" mass="52619">MSERLPDRKSSATGKTGPAAEESTQMFSAREQRDPEFISDIRTTILVQSPRGGSLIVWATLLLFCLIFYWMYSSEIQEVTRGNGKVIPSSQLQVVQNLEGGILAEIYVKNGDVVQKGQLLMRLDETRFSAPYRQSRMKYLALMARAARLQAETEDTEMIVPEVIEKEGPEITARERQLYQSRQIGLSAKMEVLEEQVKQRNQELIELKGKLSELRRTYRLLKKEIDLTKPLIEQGAVSEVEVLRLERQASSMLGDISATRFTIPKVESMLSEAQMVIKEEKLRFRNSAKEELNEVEVELEGIAASEVALADRLDRTSVRSPVYGTVKQVLVNTVGGVVQPGMDLVEIVPLEDTLLIETQIQPSDIAFLRPKQKAMVKFTAYDYTIYGGLEAELEQISADSITDEQGRSYYLVRVRTKQNFLDGKNGPMPIIPGMVTSVDIVTGKKTILSYLLKPVLRAKYMALRER</sequence>
<feature type="region of interest" description="Disordered" evidence="10">
    <location>
        <begin position="1"/>
        <end position="29"/>
    </location>
</feature>
<evidence type="ECO:0000313" key="14">
    <source>
        <dbReference type="EMBL" id="SDO84876.1"/>
    </source>
</evidence>
<evidence type="ECO:0000256" key="10">
    <source>
        <dbReference type="SAM" id="MobiDB-lite"/>
    </source>
</evidence>
<dbReference type="RefSeq" id="WP_092220804.1">
    <property type="nucleotide sequence ID" value="NZ_FNJI01000006.1"/>
</dbReference>
<feature type="coiled-coil region" evidence="9">
    <location>
        <begin position="190"/>
        <end position="224"/>
    </location>
</feature>
<dbReference type="Gene3D" id="2.40.30.170">
    <property type="match status" value="1"/>
</dbReference>
<evidence type="ECO:0000259" key="12">
    <source>
        <dbReference type="Pfam" id="PF25994"/>
    </source>
</evidence>
<evidence type="ECO:0000313" key="15">
    <source>
        <dbReference type="Proteomes" id="UP000199073"/>
    </source>
</evidence>
<keyword evidence="8 11" id="KW-0472">Membrane</keyword>
<dbReference type="SUPFAM" id="SSF111369">
    <property type="entry name" value="HlyD-like secretion proteins"/>
    <property type="match status" value="1"/>
</dbReference>
<comment type="similarity">
    <text evidence="2">Belongs to the membrane fusion protein (MFP) (TC 8.A.1) family.</text>
</comment>
<evidence type="ECO:0000256" key="9">
    <source>
        <dbReference type="SAM" id="Coils"/>
    </source>
</evidence>
<keyword evidence="6 11" id="KW-0812">Transmembrane</keyword>
<feature type="domain" description="AprE-like long alpha-helical hairpin" evidence="12">
    <location>
        <begin position="130"/>
        <end position="311"/>
    </location>
</feature>
<dbReference type="Pfam" id="PF26002">
    <property type="entry name" value="Beta-barrel_AprE"/>
    <property type="match status" value="1"/>
</dbReference>
<keyword evidence="4" id="KW-1003">Cell membrane</keyword>
<dbReference type="PROSITE" id="PS00543">
    <property type="entry name" value="HLYD_FAMILY"/>
    <property type="match status" value="1"/>
</dbReference>
<evidence type="ECO:0000256" key="11">
    <source>
        <dbReference type="SAM" id="Phobius"/>
    </source>
</evidence>
<evidence type="ECO:0000256" key="5">
    <source>
        <dbReference type="ARBA" id="ARBA00022519"/>
    </source>
</evidence>
<feature type="transmembrane region" description="Helical" evidence="11">
    <location>
        <begin position="55"/>
        <end position="72"/>
    </location>
</feature>
<dbReference type="Proteomes" id="UP000199073">
    <property type="component" value="Unassembled WGS sequence"/>
</dbReference>
<comment type="subcellular location">
    <subcellularLocation>
        <location evidence="1">Cell inner membrane</location>
        <topology evidence="1">Single-pass membrane protein</topology>
    </subcellularLocation>
</comment>
<dbReference type="EMBL" id="FNJI01000006">
    <property type="protein sequence ID" value="SDO84876.1"/>
    <property type="molecule type" value="Genomic_DNA"/>
</dbReference>
<dbReference type="GO" id="GO:0009306">
    <property type="term" value="P:protein secretion"/>
    <property type="evidence" value="ECO:0007669"/>
    <property type="project" value="InterPro"/>
</dbReference>
<organism evidence="14 15">
    <name type="scientific">Desulforhopalus singaporensis</name>
    <dbReference type="NCBI Taxonomy" id="91360"/>
    <lineage>
        <taxon>Bacteria</taxon>
        <taxon>Pseudomonadati</taxon>
        <taxon>Thermodesulfobacteriota</taxon>
        <taxon>Desulfobulbia</taxon>
        <taxon>Desulfobulbales</taxon>
        <taxon>Desulfocapsaceae</taxon>
        <taxon>Desulforhopalus</taxon>
    </lineage>
</organism>
<evidence type="ECO:0000256" key="1">
    <source>
        <dbReference type="ARBA" id="ARBA00004377"/>
    </source>
</evidence>
<evidence type="ECO:0000256" key="4">
    <source>
        <dbReference type="ARBA" id="ARBA00022475"/>
    </source>
</evidence>
<evidence type="ECO:0000256" key="2">
    <source>
        <dbReference type="ARBA" id="ARBA00009477"/>
    </source>
</evidence>
<dbReference type="InterPro" id="IPR058781">
    <property type="entry name" value="HH_AprE-like"/>
</dbReference>
<dbReference type="InterPro" id="IPR058982">
    <property type="entry name" value="Beta-barrel_AprE"/>
</dbReference>
<reference evidence="14 15" key="1">
    <citation type="submission" date="2016-10" db="EMBL/GenBank/DDBJ databases">
        <authorList>
            <person name="de Groot N.N."/>
        </authorList>
    </citation>
    <scope>NUCLEOTIDE SEQUENCE [LARGE SCALE GENOMIC DNA]</scope>
    <source>
        <strain evidence="14 15">DSM 12130</strain>
    </source>
</reference>
<dbReference type="PANTHER" id="PTHR30386">
    <property type="entry name" value="MEMBRANE FUSION SUBUNIT OF EMRAB-TOLC MULTIDRUG EFFLUX PUMP"/>
    <property type="match status" value="1"/>
</dbReference>
<dbReference type="AlphaFoldDB" id="A0A1H0MX74"/>
<protein>
    <submittedName>
        <fullName evidence="14">Membrane fusion protein, adhesin transport system</fullName>
    </submittedName>
</protein>
<evidence type="ECO:0000256" key="6">
    <source>
        <dbReference type="ARBA" id="ARBA00022692"/>
    </source>
</evidence>
<dbReference type="InterPro" id="IPR010129">
    <property type="entry name" value="T1SS_HlyD"/>
</dbReference>